<dbReference type="Gene3D" id="3.40.50.720">
    <property type="entry name" value="NAD(P)-binding Rossmann-like Domain"/>
    <property type="match status" value="1"/>
</dbReference>
<feature type="domain" description="NAD-dependent epimerase/dehydratase" evidence="2">
    <location>
        <begin position="19"/>
        <end position="257"/>
    </location>
</feature>
<dbReference type="SUPFAM" id="SSF51735">
    <property type="entry name" value="NAD(P)-binding Rossmann-fold domains"/>
    <property type="match status" value="1"/>
</dbReference>
<proteinExistence type="predicted"/>
<dbReference type="InterPro" id="IPR036291">
    <property type="entry name" value="NAD(P)-bd_dom_sf"/>
</dbReference>
<sequence length="362" mass="39896">MSAVDQTEENPSAKTGTYLVTGAAGFIGFHATCRLLEQGIEVVGLDNLNDYYDPALKQARLDEIARVSSRTGTRFDFVKADLADKSAVDACFNSHHFSRVIHLAAQAGVRHSIEAPDEYVSSNLVGFANILEACRNAKTPHLVYASTSSVYGANDDTPYSEHRGADHPLQLYAATKRANELMAHAYSHLYNIPTTALRFFTVYGPWGRPDMALFLFTEKILKGEPIPIYNEGQLERDFTYVDDIVEGVLRVAADVAKPNPEWDARSPDPATSSAPFRILNIGNNEPVPLLDFIDALEDVLGKKAIRDLLPMQPGDVKRTHADVSLLKSAVNYNPTTSVREGVGRFVDWYRAFYGVPGNTNDV</sequence>
<evidence type="ECO:0000313" key="4">
    <source>
        <dbReference type="EMBL" id="KCZ59138.1"/>
    </source>
</evidence>
<reference evidence="4 5" key="1">
    <citation type="journal article" date="2014" name="Antonie Van Leeuwenhoek">
        <title>Hyphomonas beringensis sp. nov. and Hyphomonas chukchiensis sp. nov., isolated from surface seawater of the Bering Sea and Chukchi Sea.</title>
        <authorList>
            <person name="Li C."/>
            <person name="Lai Q."/>
            <person name="Li G."/>
            <person name="Dong C."/>
            <person name="Wang J."/>
            <person name="Liao Y."/>
            <person name="Shao Z."/>
        </authorList>
    </citation>
    <scope>NUCLEOTIDE SEQUENCE [LARGE SCALE GENOMIC DNA]</scope>
    <source>
        <strain evidence="4 5">22II1-22F38</strain>
    </source>
</reference>
<protein>
    <submittedName>
        <fullName evidence="3">NAD-dependent epimerase</fullName>
    </submittedName>
</protein>
<dbReference type="OrthoDB" id="9801785at2"/>
<dbReference type="eggNOG" id="COG0451">
    <property type="taxonomic scope" value="Bacteria"/>
</dbReference>
<gene>
    <name evidence="3" type="ORF">DCG65_00965</name>
    <name evidence="4" type="ORF">HY36_07625</name>
</gene>
<dbReference type="Proteomes" id="UP000259173">
    <property type="component" value="Unassembled WGS sequence"/>
</dbReference>
<dbReference type="PATRIC" id="fig|1280948.3.peg.2642"/>
<keyword evidence="1" id="KW-0520">NAD</keyword>
<accession>A0A059DXW2</accession>
<evidence type="ECO:0000259" key="2">
    <source>
        <dbReference type="Pfam" id="PF01370"/>
    </source>
</evidence>
<dbReference type="PANTHER" id="PTHR43574">
    <property type="entry name" value="EPIMERASE-RELATED"/>
    <property type="match status" value="1"/>
</dbReference>
<dbReference type="EMBL" id="AWFH01000045">
    <property type="protein sequence ID" value="KCZ59138.1"/>
    <property type="molecule type" value="Genomic_DNA"/>
</dbReference>
<dbReference type="EMBL" id="DMBR01000025">
    <property type="protein sequence ID" value="HAE93098.1"/>
    <property type="molecule type" value="Genomic_DNA"/>
</dbReference>
<dbReference type="GeneID" id="92500797"/>
<evidence type="ECO:0000313" key="3">
    <source>
        <dbReference type="EMBL" id="HAE93098.1"/>
    </source>
</evidence>
<dbReference type="RefSeq" id="WP_051602783.1">
    <property type="nucleotide sequence ID" value="NZ_AWFH01000045.1"/>
</dbReference>
<evidence type="ECO:0000313" key="5">
    <source>
        <dbReference type="Proteomes" id="UP000024547"/>
    </source>
</evidence>
<dbReference type="PRINTS" id="PR01713">
    <property type="entry name" value="NUCEPIMERASE"/>
</dbReference>
<evidence type="ECO:0000256" key="1">
    <source>
        <dbReference type="ARBA" id="ARBA00023027"/>
    </source>
</evidence>
<organism evidence="4 5">
    <name type="scientific">Hyphomonas atlantica</name>
    <dbReference type="NCBI Taxonomy" id="1280948"/>
    <lineage>
        <taxon>Bacteria</taxon>
        <taxon>Pseudomonadati</taxon>
        <taxon>Pseudomonadota</taxon>
        <taxon>Alphaproteobacteria</taxon>
        <taxon>Hyphomonadales</taxon>
        <taxon>Hyphomonadaceae</taxon>
        <taxon>Hyphomonas</taxon>
    </lineage>
</organism>
<name>A0A059DXW2_9PROT</name>
<dbReference type="CDD" id="cd05253">
    <property type="entry name" value="UDP_GE_SDE_e"/>
    <property type="match status" value="1"/>
</dbReference>
<dbReference type="STRING" id="1280948.HY36_07625"/>
<dbReference type="Pfam" id="PF01370">
    <property type="entry name" value="Epimerase"/>
    <property type="match status" value="1"/>
</dbReference>
<dbReference type="InterPro" id="IPR001509">
    <property type="entry name" value="Epimerase_deHydtase"/>
</dbReference>
<keyword evidence="5" id="KW-1185">Reference proteome</keyword>
<reference evidence="3 6" key="2">
    <citation type="journal article" date="2018" name="Nat. Biotechnol.">
        <title>A standardized bacterial taxonomy based on genome phylogeny substantially revises the tree of life.</title>
        <authorList>
            <person name="Parks D.H."/>
            <person name="Chuvochina M."/>
            <person name="Waite D.W."/>
            <person name="Rinke C."/>
            <person name="Skarshewski A."/>
            <person name="Chaumeil P.A."/>
            <person name="Hugenholtz P."/>
        </authorList>
    </citation>
    <scope>NUCLEOTIDE SEQUENCE [LARGE SCALE GENOMIC DNA]</scope>
    <source>
        <strain evidence="3">UBA8557</strain>
    </source>
</reference>
<dbReference type="Proteomes" id="UP000024547">
    <property type="component" value="Unassembled WGS sequence"/>
</dbReference>
<dbReference type="AlphaFoldDB" id="A0A059DXW2"/>
<comment type="caution">
    <text evidence="4">The sequence shown here is derived from an EMBL/GenBank/DDBJ whole genome shotgun (WGS) entry which is preliminary data.</text>
</comment>
<evidence type="ECO:0000313" key="6">
    <source>
        <dbReference type="Proteomes" id="UP000259173"/>
    </source>
</evidence>